<dbReference type="PANTHER" id="PTHR36057">
    <property type="match status" value="1"/>
</dbReference>
<dbReference type="OrthoDB" id="9808254at2"/>
<dbReference type="InterPro" id="IPR006311">
    <property type="entry name" value="TAT_signal"/>
</dbReference>
<evidence type="ECO:0000313" key="2">
    <source>
        <dbReference type="EMBL" id="QBK32091.1"/>
    </source>
</evidence>
<dbReference type="PANTHER" id="PTHR36057:SF1">
    <property type="entry name" value="LIPOPROTEIN LIPID ATTACHMENT SITE-LIKE PROTEIN, PUTATIVE (DUF1223)-RELATED"/>
    <property type="match status" value="1"/>
</dbReference>
<dbReference type="GeneID" id="90768959"/>
<reference evidence="2 3" key="1">
    <citation type="journal article" date="2017" name="Int. J. Syst. Evol. Microbiol.">
        <title>Roseitalea porphyridii gen. nov., sp. nov., isolated from a red alga, and reclassification of Hoeflea suaedae Chung et al. 2013 as Pseudohoeflea suaedae gen. nov., comb. nov.</title>
        <authorList>
            <person name="Hyeon J.W."/>
            <person name="Jeong S.E."/>
            <person name="Baek K."/>
            <person name="Jeon C.O."/>
        </authorList>
    </citation>
    <scope>NUCLEOTIDE SEQUENCE [LARGE SCALE GENOMIC DNA]</scope>
    <source>
        <strain evidence="2 3">MA7-20</strain>
    </source>
</reference>
<feature type="chain" id="PRO_5020409026" evidence="1">
    <location>
        <begin position="33"/>
        <end position="260"/>
    </location>
</feature>
<dbReference type="Proteomes" id="UP000293719">
    <property type="component" value="Chromosome"/>
</dbReference>
<keyword evidence="1" id="KW-0732">Signal</keyword>
<feature type="signal peptide" evidence="1">
    <location>
        <begin position="1"/>
        <end position="32"/>
    </location>
</feature>
<evidence type="ECO:0000313" key="3">
    <source>
        <dbReference type="Proteomes" id="UP000293719"/>
    </source>
</evidence>
<keyword evidence="3" id="KW-1185">Reference proteome</keyword>
<sequence length="260" mass="27090">MDVRPAAPAIARRTFLAGTAAGFAAAAWPAGAAASRPTGVIELFTSQGCSSCPPADAALVDFAADPDVLALGYHVDYWDYLGWKDTLASPENTARQRAYAKTLGSRTVYTPQAVINGRAHMNGGDRRAIRSALRTHRASGDGLSVPVSVDVTNDRLSVSVGDGRKPAGADTLLTIAYFRQRSAVEIERGENAGRTLVYANAVTAQRTLGMWDGGPMSIDLPKSKVAEHAADGCAVLLQMAIDGAPGPVLGAANLTGLERA</sequence>
<organism evidence="2 3">
    <name type="scientific">Roseitalea porphyridii</name>
    <dbReference type="NCBI Taxonomy" id="1852022"/>
    <lineage>
        <taxon>Bacteria</taxon>
        <taxon>Pseudomonadati</taxon>
        <taxon>Pseudomonadota</taxon>
        <taxon>Alphaproteobacteria</taxon>
        <taxon>Hyphomicrobiales</taxon>
        <taxon>Ahrensiaceae</taxon>
        <taxon>Roseitalea</taxon>
    </lineage>
</organism>
<evidence type="ECO:0000256" key="1">
    <source>
        <dbReference type="SAM" id="SignalP"/>
    </source>
</evidence>
<dbReference type="InterPro" id="IPR010634">
    <property type="entry name" value="DUF1223"/>
</dbReference>
<gene>
    <name evidence="2" type="ORF">E0E05_16770</name>
</gene>
<dbReference type="PROSITE" id="PS51318">
    <property type="entry name" value="TAT"/>
    <property type="match status" value="1"/>
</dbReference>
<dbReference type="RefSeq" id="WP_131617735.1">
    <property type="nucleotide sequence ID" value="NZ_CP036532.1"/>
</dbReference>
<proteinExistence type="predicted"/>
<protein>
    <submittedName>
        <fullName evidence="2">DUF1223 domain-containing protein</fullName>
    </submittedName>
</protein>
<dbReference type="SUPFAM" id="SSF52833">
    <property type="entry name" value="Thioredoxin-like"/>
    <property type="match status" value="1"/>
</dbReference>
<dbReference type="Pfam" id="PF06764">
    <property type="entry name" value="DUF1223"/>
    <property type="match status" value="1"/>
</dbReference>
<accession>A0A4P6V3S6</accession>
<name>A0A4P6V3S6_9HYPH</name>
<dbReference type="EMBL" id="CP036532">
    <property type="protein sequence ID" value="QBK32091.1"/>
    <property type="molecule type" value="Genomic_DNA"/>
</dbReference>
<dbReference type="KEGG" id="rpod:E0E05_16770"/>
<dbReference type="InterPro" id="IPR036249">
    <property type="entry name" value="Thioredoxin-like_sf"/>
</dbReference>
<dbReference type="AlphaFoldDB" id="A0A4P6V3S6"/>